<protein>
    <submittedName>
        <fullName evidence="2">Uncharacterized protein</fullName>
    </submittedName>
</protein>
<name>A0A8H5H3F5_9AGAR</name>
<feature type="compositionally biased region" description="Basic and acidic residues" evidence="1">
    <location>
        <begin position="312"/>
        <end position="332"/>
    </location>
</feature>
<feature type="compositionally biased region" description="Low complexity" evidence="1">
    <location>
        <begin position="500"/>
        <end position="510"/>
    </location>
</feature>
<dbReference type="EMBL" id="JAACJP010000031">
    <property type="protein sequence ID" value="KAF5375926.1"/>
    <property type="molecule type" value="Genomic_DNA"/>
</dbReference>
<dbReference type="AlphaFoldDB" id="A0A8H5H3F5"/>
<evidence type="ECO:0000313" key="3">
    <source>
        <dbReference type="Proteomes" id="UP000565441"/>
    </source>
</evidence>
<dbReference type="OrthoDB" id="3235609at2759"/>
<gene>
    <name evidence="2" type="ORF">D9615_008258</name>
</gene>
<feature type="compositionally biased region" description="Basic residues" evidence="1">
    <location>
        <begin position="333"/>
        <end position="343"/>
    </location>
</feature>
<dbReference type="Proteomes" id="UP000565441">
    <property type="component" value="Unassembled WGS sequence"/>
</dbReference>
<sequence length="510" mass="57525">MMQEYYQIGGFHPHIDWPECRSYDDKKLAQLIAGHASPLRSREVDSIELVLGIKRTGTTHLLLTGRQLHELVRAHRRPYPRRPPAESTDFESLSPIYFRNADEFADMLGVLKIKSVKKRAATDNSQANKQFVSGDDGIQRGGFEHGRLFYGILHNRIELGKYSLNDASWTRSVRVFSFVFTPRSHDTRPSEDRRKHPVALDCAISEATVPELLLRGGSSFHLYFTNNRFMNASSKRVGFKHGTTEELDGMVISARLKDFFSERMTSTEPIILLVHDEELSKNMLTNCGIDISSWETGIRGLLGFQTTKVHNSRNDYHRQGDHRRDSHSYYHDRRTRPRSRSRSPPRTYGRQALPRSRTQSYGRSPPRAYSGTSGTSAEPPRGAHAPVYVVDIKQQFMKLMQTATSSENVTEISKYLGLSSAEGWCAGNESVMIIDIWRSMISGPPIDEQRALRESGLDVQSAADPAAQAGPSLEYDSDQDPNSIQQETRQVAHNPDSDSDYGQSSDSDSD</sequence>
<feature type="region of interest" description="Disordered" evidence="1">
    <location>
        <begin position="456"/>
        <end position="510"/>
    </location>
</feature>
<keyword evidence="3" id="KW-1185">Reference proteome</keyword>
<feature type="region of interest" description="Disordered" evidence="1">
    <location>
        <begin position="312"/>
        <end position="382"/>
    </location>
</feature>
<reference evidence="2 3" key="1">
    <citation type="journal article" date="2020" name="ISME J.">
        <title>Uncovering the hidden diversity of litter-decomposition mechanisms in mushroom-forming fungi.</title>
        <authorList>
            <person name="Floudas D."/>
            <person name="Bentzer J."/>
            <person name="Ahren D."/>
            <person name="Johansson T."/>
            <person name="Persson P."/>
            <person name="Tunlid A."/>
        </authorList>
    </citation>
    <scope>NUCLEOTIDE SEQUENCE [LARGE SCALE GENOMIC DNA]</scope>
    <source>
        <strain evidence="2 3">CBS 661.87</strain>
    </source>
</reference>
<comment type="caution">
    <text evidence="2">The sequence shown here is derived from an EMBL/GenBank/DDBJ whole genome shotgun (WGS) entry which is preliminary data.</text>
</comment>
<evidence type="ECO:0000313" key="2">
    <source>
        <dbReference type="EMBL" id="KAF5375926.1"/>
    </source>
</evidence>
<accession>A0A8H5H3F5</accession>
<feature type="compositionally biased region" description="Polar residues" evidence="1">
    <location>
        <begin position="480"/>
        <end position="491"/>
    </location>
</feature>
<proteinExistence type="predicted"/>
<evidence type="ECO:0000256" key="1">
    <source>
        <dbReference type="SAM" id="MobiDB-lite"/>
    </source>
</evidence>
<organism evidence="2 3">
    <name type="scientific">Tricholomella constricta</name>
    <dbReference type="NCBI Taxonomy" id="117010"/>
    <lineage>
        <taxon>Eukaryota</taxon>
        <taxon>Fungi</taxon>
        <taxon>Dikarya</taxon>
        <taxon>Basidiomycota</taxon>
        <taxon>Agaricomycotina</taxon>
        <taxon>Agaricomycetes</taxon>
        <taxon>Agaricomycetidae</taxon>
        <taxon>Agaricales</taxon>
        <taxon>Tricholomatineae</taxon>
        <taxon>Lyophyllaceae</taxon>
        <taxon>Tricholomella</taxon>
    </lineage>
</organism>